<dbReference type="Gene3D" id="3.40.50.300">
    <property type="entry name" value="P-loop containing nucleotide triphosphate hydrolases"/>
    <property type="match status" value="1"/>
</dbReference>
<evidence type="ECO:0000313" key="2">
    <source>
        <dbReference type="EMBL" id="GAH31878.1"/>
    </source>
</evidence>
<proteinExistence type="predicted"/>
<dbReference type="Pfam" id="PF00071">
    <property type="entry name" value="Ras"/>
    <property type="match status" value="1"/>
</dbReference>
<dbReference type="SUPFAM" id="SSF52540">
    <property type="entry name" value="P-loop containing nucleoside triphosphate hydrolases"/>
    <property type="match status" value="1"/>
</dbReference>
<dbReference type="PANTHER" id="PTHR47978">
    <property type="match status" value="1"/>
</dbReference>
<protein>
    <recommendedName>
        <fullName evidence="3">Tr-type G domain-containing protein</fullName>
    </recommendedName>
</protein>
<reference evidence="2" key="1">
    <citation type="journal article" date="2014" name="Front. Microbiol.">
        <title>High frequency of phylogenetically diverse reductive dehalogenase-homologous genes in deep subseafloor sedimentary metagenomes.</title>
        <authorList>
            <person name="Kawai M."/>
            <person name="Futagami T."/>
            <person name="Toyoda A."/>
            <person name="Takaki Y."/>
            <person name="Nishi S."/>
            <person name="Hori S."/>
            <person name="Arai W."/>
            <person name="Tsubouchi T."/>
            <person name="Morono Y."/>
            <person name="Uchiyama I."/>
            <person name="Ito T."/>
            <person name="Fujiyama A."/>
            <person name="Inagaki F."/>
            <person name="Takami H."/>
        </authorList>
    </citation>
    <scope>NUCLEOTIDE SEQUENCE</scope>
    <source>
        <strain evidence="2">Expedition CK06-06</strain>
    </source>
</reference>
<dbReference type="EMBL" id="BARU01014265">
    <property type="protein sequence ID" value="GAH31878.1"/>
    <property type="molecule type" value="Genomic_DNA"/>
</dbReference>
<sequence length="101" mass="11364">AIIVHSLEENELGKESFKHVKNWADKIKQFSGDIPVVVFSNKIDLVSEDNLDSGEIQKLVDDRNFLGYYMTSAKTGKGVITAFDVIIDALYIKFRELSPIS</sequence>
<dbReference type="GO" id="GO:0005525">
    <property type="term" value="F:GTP binding"/>
    <property type="evidence" value="ECO:0007669"/>
    <property type="project" value="InterPro"/>
</dbReference>
<dbReference type="InterPro" id="IPR027417">
    <property type="entry name" value="P-loop_NTPase"/>
</dbReference>
<evidence type="ECO:0008006" key="3">
    <source>
        <dbReference type="Google" id="ProtNLM"/>
    </source>
</evidence>
<evidence type="ECO:0000256" key="1">
    <source>
        <dbReference type="ARBA" id="ARBA00022741"/>
    </source>
</evidence>
<dbReference type="InterPro" id="IPR001806">
    <property type="entry name" value="Small_GTPase"/>
</dbReference>
<name>X1GFS3_9ZZZZ</name>
<accession>X1GFS3</accession>
<dbReference type="GO" id="GO:0003924">
    <property type="term" value="F:GTPase activity"/>
    <property type="evidence" value="ECO:0007669"/>
    <property type="project" value="InterPro"/>
</dbReference>
<keyword evidence="1" id="KW-0547">Nucleotide-binding</keyword>
<dbReference type="AlphaFoldDB" id="X1GFS3"/>
<organism evidence="2">
    <name type="scientific">marine sediment metagenome</name>
    <dbReference type="NCBI Taxonomy" id="412755"/>
    <lineage>
        <taxon>unclassified sequences</taxon>
        <taxon>metagenomes</taxon>
        <taxon>ecological metagenomes</taxon>
    </lineage>
</organism>
<gene>
    <name evidence="2" type="ORF">S03H2_25279</name>
</gene>
<feature type="non-terminal residue" evidence="2">
    <location>
        <position position="1"/>
    </location>
</feature>
<comment type="caution">
    <text evidence="2">The sequence shown here is derived from an EMBL/GenBank/DDBJ whole genome shotgun (WGS) entry which is preliminary data.</text>
</comment>